<feature type="region of interest" description="Disordered" evidence="3">
    <location>
        <begin position="578"/>
        <end position="614"/>
    </location>
</feature>
<protein>
    <recommendedName>
        <fullName evidence="4">Fibronectin type-III domain-containing protein</fullName>
    </recommendedName>
</protein>
<reference evidence="6" key="1">
    <citation type="journal article" date="2019" name="Int. J. Syst. Evol. Microbiol.">
        <title>The Global Catalogue of Microorganisms (GCM) 10K type strain sequencing project: providing services to taxonomists for standard genome sequencing and annotation.</title>
        <authorList>
            <consortium name="The Broad Institute Genomics Platform"/>
            <consortium name="The Broad Institute Genome Sequencing Center for Infectious Disease"/>
            <person name="Wu L."/>
            <person name="Ma J."/>
        </authorList>
    </citation>
    <scope>NUCLEOTIDE SEQUENCE [LARGE SCALE GENOMIC DNA]</scope>
    <source>
        <strain evidence="6">JCM 9458</strain>
    </source>
</reference>
<feature type="compositionally biased region" description="Basic and acidic residues" evidence="3">
    <location>
        <begin position="9"/>
        <end position="20"/>
    </location>
</feature>
<keyword evidence="1" id="KW-0326">Glycosidase</keyword>
<name>A0ABP6TCA6_9ACTN</name>
<feature type="domain" description="Fibronectin type-III" evidence="4">
    <location>
        <begin position="484"/>
        <end position="580"/>
    </location>
</feature>
<dbReference type="InterPro" id="IPR036116">
    <property type="entry name" value="FN3_sf"/>
</dbReference>
<gene>
    <name evidence="5" type="ORF">GCM10020369_77640</name>
</gene>
<dbReference type="RefSeq" id="WP_345733322.1">
    <property type="nucleotide sequence ID" value="NZ_BAAAYN010000066.1"/>
</dbReference>
<dbReference type="Proteomes" id="UP001501676">
    <property type="component" value="Unassembled WGS sequence"/>
</dbReference>
<evidence type="ECO:0000256" key="3">
    <source>
        <dbReference type="SAM" id="MobiDB-lite"/>
    </source>
</evidence>
<dbReference type="SMART" id="SM00060">
    <property type="entry name" value="FN3"/>
    <property type="match status" value="1"/>
</dbReference>
<evidence type="ECO:0000256" key="1">
    <source>
        <dbReference type="ARBA" id="ARBA00023295"/>
    </source>
</evidence>
<keyword evidence="6" id="KW-1185">Reference proteome</keyword>
<dbReference type="SUPFAM" id="SSF49265">
    <property type="entry name" value="Fibronectin type III"/>
    <property type="match status" value="1"/>
</dbReference>
<comment type="caution">
    <text evidence="5">The sequence shown here is derived from an EMBL/GenBank/DDBJ whole genome shotgun (WGS) entry which is preliminary data.</text>
</comment>
<dbReference type="CDD" id="cd00063">
    <property type="entry name" value="FN3"/>
    <property type="match status" value="1"/>
</dbReference>
<keyword evidence="2" id="KW-0624">Polysaccharide degradation</keyword>
<dbReference type="InterPro" id="IPR013783">
    <property type="entry name" value="Ig-like_fold"/>
</dbReference>
<dbReference type="InterPro" id="IPR011047">
    <property type="entry name" value="Quinoprotein_ADH-like_sf"/>
</dbReference>
<organism evidence="5 6">
    <name type="scientific">Cryptosporangium minutisporangium</name>
    <dbReference type="NCBI Taxonomy" id="113569"/>
    <lineage>
        <taxon>Bacteria</taxon>
        <taxon>Bacillati</taxon>
        <taxon>Actinomycetota</taxon>
        <taxon>Actinomycetes</taxon>
        <taxon>Cryptosporangiales</taxon>
        <taxon>Cryptosporangiaceae</taxon>
        <taxon>Cryptosporangium</taxon>
    </lineage>
</organism>
<keyword evidence="1" id="KW-0378">Hydrolase</keyword>
<evidence type="ECO:0000259" key="4">
    <source>
        <dbReference type="PROSITE" id="PS50853"/>
    </source>
</evidence>
<dbReference type="EMBL" id="BAAAYN010000066">
    <property type="protein sequence ID" value="GAA3397441.1"/>
    <property type="molecule type" value="Genomic_DNA"/>
</dbReference>
<dbReference type="SUPFAM" id="SSF50998">
    <property type="entry name" value="Quinoprotein alcohol dehydrogenase-like"/>
    <property type="match status" value="1"/>
</dbReference>
<keyword evidence="2" id="KW-0119">Carbohydrate metabolism</keyword>
<evidence type="ECO:0000313" key="6">
    <source>
        <dbReference type="Proteomes" id="UP001501676"/>
    </source>
</evidence>
<dbReference type="PROSITE" id="PS50853">
    <property type="entry name" value="FN3"/>
    <property type="match status" value="1"/>
</dbReference>
<evidence type="ECO:0000313" key="5">
    <source>
        <dbReference type="EMBL" id="GAA3397441.1"/>
    </source>
</evidence>
<feature type="region of interest" description="Disordered" evidence="3">
    <location>
        <begin position="1"/>
        <end position="26"/>
    </location>
</feature>
<accession>A0ABP6TCA6</accession>
<sequence length="614" mass="65339">MRPPSDPGGRQDRHQTPDPSHRRRRLSRGATAIALLGTAIGLIPATPAAATRADRVPTAGTASTKVFTADAQPTWQTNGTVWAVTHVAGVVYIGGSFSTVRPPGAAPGTREVARDNLAAFDARTGNLLPLSHRFASPRHAFSDSKPDVTCDVDWDAQVYTCDTIYRIKASPDGSTIYVAGDFTTVDGQARSKIAAFPTANAARVNPPLDRRFAPRGINSRVRALAVGPRTVYAGGLFTQAGGAARERVAAFDRRTGAVTTFNASADGEVIAMSLSADYSRLVVGGNYNTLNGVAQHALGAVSPSTGRSTAWAWRGVPRTSYITDMAVDSNAVYLTANGEGTWDGRAAVDPRTGRLKWFDSCLGASWAAALHGDLLYTGSHAHNCNDTDGGFPEQATDQAEPRYYRLLAQTTRGNSTTIQYWFPSTNGGDPNIPATRSPSKLGPRAMASDGRSLWVGGQFTTVNNVPQQGLTRFTLTARSKPPATPAAPTLQNSGQSQVTVTWRGVEDLDDPVVTYQVYRGSTLVYRGRASAKPWETSKSYSFTDRGLTAGTTVRYTVRAVDGRGTAGAFSPAATATVGRSVDEGNGNGWSDPWGNGWGEQDNAWSDTDWSWGGW</sequence>
<dbReference type="Gene3D" id="2.60.40.10">
    <property type="entry name" value="Immunoglobulins"/>
    <property type="match status" value="1"/>
</dbReference>
<proteinExistence type="predicted"/>
<evidence type="ECO:0000256" key="2">
    <source>
        <dbReference type="ARBA" id="ARBA00023326"/>
    </source>
</evidence>
<dbReference type="InterPro" id="IPR003961">
    <property type="entry name" value="FN3_dom"/>
</dbReference>